<sequence>MLAMNSTTPRGIRIPALSLTTIASKLAPTVDHSRSKACFFVFGIRQQHTCLSRISRLLTGLAGLSTDSSEFNRGLYVEQGDIFGLKSLEQANGLFFGNCHMDFGRLIGQLKKMRGMQFP</sequence>
<gene>
    <name evidence="1" type="ORF">AN403_5542</name>
</gene>
<reference evidence="1 2" key="1">
    <citation type="submission" date="2015-09" db="EMBL/GenBank/DDBJ databases">
        <authorList>
            <person name="Jackson K.R."/>
            <person name="Lunt B.L."/>
            <person name="Fisher J.N.B."/>
            <person name="Gardner A.V."/>
            <person name="Bailey M.E."/>
            <person name="Deus L.M."/>
            <person name="Earl A.S."/>
            <person name="Gibby P.D."/>
            <person name="Hartmann K.A."/>
            <person name="Liu J.E."/>
            <person name="Manci A.M."/>
            <person name="Nielsen D.A."/>
            <person name="Solomon M.B."/>
            <person name="Breakwell D.P."/>
            <person name="Burnett S.H."/>
            <person name="Grose J.H."/>
        </authorList>
    </citation>
    <scope>NUCLEOTIDE SEQUENCE [LARGE SCALE GENOMIC DNA]</scope>
    <source>
        <strain evidence="1 2">S613</strain>
    </source>
</reference>
<dbReference type="Proteomes" id="UP000050349">
    <property type="component" value="Unassembled WGS sequence"/>
</dbReference>
<proteinExistence type="predicted"/>
<dbReference type="EMBL" id="LJXB01000058">
    <property type="protein sequence ID" value="KPU61223.1"/>
    <property type="molecule type" value="Genomic_DNA"/>
</dbReference>
<accession>A0A0P8X4Z4</accession>
<comment type="caution">
    <text evidence="1">The sequence shown here is derived from an EMBL/GenBank/DDBJ whole genome shotgun (WGS) entry which is preliminary data.</text>
</comment>
<dbReference type="AlphaFoldDB" id="A0A0P8X4Z4"/>
<name>A0A0P8X4Z4_PSEFL</name>
<protein>
    <submittedName>
        <fullName evidence="1">Uncharacterized protein</fullName>
    </submittedName>
</protein>
<evidence type="ECO:0000313" key="1">
    <source>
        <dbReference type="EMBL" id="KPU61223.1"/>
    </source>
</evidence>
<evidence type="ECO:0000313" key="2">
    <source>
        <dbReference type="Proteomes" id="UP000050349"/>
    </source>
</evidence>
<organism evidence="1 2">
    <name type="scientific">Pseudomonas fluorescens</name>
    <dbReference type="NCBI Taxonomy" id="294"/>
    <lineage>
        <taxon>Bacteria</taxon>
        <taxon>Pseudomonadati</taxon>
        <taxon>Pseudomonadota</taxon>
        <taxon>Gammaproteobacteria</taxon>
        <taxon>Pseudomonadales</taxon>
        <taxon>Pseudomonadaceae</taxon>
        <taxon>Pseudomonas</taxon>
    </lineage>
</organism>